<feature type="domain" description="Zn(2)-C6 fungal-type" evidence="3">
    <location>
        <begin position="36"/>
        <end position="65"/>
    </location>
</feature>
<keyword evidence="5" id="KW-1185">Reference proteome</keyword>
<evidence type="ECO:0000256" key="1">
    <source>
        <dbReference type="ARBA" id="ARBA00023242"/>
    </source>
</evidence>
<keyword evidence="1" id="KW-0539">Nucleus</keyword>
<dbReference type="PROSITE" id="PS50048">
    <property type="entry name" value="ZN2_CY6_FUNGAL_2"/>
    <property type="match status" value="1"/>
</dbReference>
<dbReference type="EMBL" id="CP051140">
    <property type="protein sequence ID" value="QIW97367.1"/>
    <property type="molecule type" value="Genomic_DNA"/>
</dbReference>
<protein>
    <recommendedName>
        <fullName evidence="3">Zn(2)-C6 fungal-type domain-containing protein</fullName>
    </recommendedName>
</protein>
<dbReference type="GO" id="GO:0001228">
    <property type="term" value="F:DNA-binding transcription activator activity, RNA polymerase II-specific"/>
    <property type="evidence" value="ECO:0007669"/>
    <property type="project" value="TreeGrafter"/>
</dbReference>
<evidence type="ECO:0000313" key="5">
    <source>
        <dbReference type="Proteomes" id="UP000503462"/>
    </source>
</evidence>
<dbReference type="AlphaFoldDB" id="A0A6H0XRW5"/>
<dbReference type="InterPro" id="IPR036864">
    <property type="entry name" value="Zn2-C6_fun-type_DNA-bd_sf"/>
</dbReference>
<dbReference type="SUPFAM" id="SSF57701">
    <property type="entry name" value="Zn2/Cys6 DNA-binding domain"/>
    <property type="match status" value="1"/>
</dbReference>
<sequence length="424" mass="47169">MAQHATSAYTGSLDSADLDETEYGAPRVGHKKSRNGCAQCKRRHVKCNEARPCSNCVRHGVACSLAGGPNVPRDDLKSRRSPTDSTPSRIESTSEPDVLPGIAYRGSSPLRRLTQTIDRRRAGLLEQTWMTDLQLMHHFDTHAHELLSEADVAHLWQQEIPRLAFSSHYIMHILLGISALHMASQQPQRARILEVNAVSHLDQALAHYRQEDPVVSAENAEAKFCFSFMVCLFAYATPVAGSPVDALCDIFTLVRGIDMVASEAFVWVASGAFAPMINRSLHEVLRLAPDNGVEIPQGMELGVGHLDYMLAVDHLVYSNVVQAGSATGIALIICWPKQDCTAFSRMLKCRVPQALVILAYYCVVLDLLDHKWYLKRWGSQVLQDIVLNLDEKWKSWIQWPVKTVLMRGPAASIAMLDEGTKMIF</sequence>
<dbReference type="PANTHER" id="PTHR47784:SF5">
    <property type="entry name" value="STEROL UPTAKE CONTROL PROTEIN 2"/>
    <property type="match status" value="1"/>
</dbReference>
<accession>A0A6H0XRW5</accession>
<dbReference type="CDD" id="cd00067">
    <property type="entry name" value="GAL4"/>
    <property type="match status" value="1"/>
</dbReference>
<feature type="compositionally biased region" description="Basic and acidic residues" evidence="2">
    <location>
        <begin position="72"/>
        <end position="82"/>
    </location>
</feature>
<evidence type="ECO:0000256" key="2">
    <source>
        <dbReference type="SAM" id="MobiDB-lite"/>
    </source>
</evidence>
<dbReference type="GO" id="GO:0008270">
    <property type="term" value="F:zinc ion binding"/>
    <property type="evidence" value="ECO:0007669"/>
    <property type="project" value="InterPro"/>
</dbReference>
<evidence type="ECO:0000313" key="4">
    <source>
        <dbReference type="EMBL" id="QIW97367.1"/>
    </source>
</evidence>
<dbReference type="Gene3D" id="4.10.240.10">
    <property type="entry name" value="Zn(2)-C6 fungal-type DNA-binding domain"/>
    <property type="match status" value="1"/>
</dbReference>
<feature type="region of interest" description="Disordered" evidence="2">
    <location>
        <begin position="67"/>
        <end position="98"/>
    </location>
</feature>
<dbReference type="OrthoDB" id="3546279at2759"/>
<dbReference type="Proteomes" id="UP000503462">
    <property type="component" value="Chromosome 2"/>
</dbReference>
<proteinExistence type="predicted"/>
<dbReference type="SMART" id="SM00066">
    <property type="entry name" value="GAL4"/>
    <property type="match status" value="1"/>
</dbReference>
<dbReference type="PANTHER" id="PTHR47784">
    <property type="entry name" value="STEROL UPTAKE CONTROL PROTEIN 2"/>
    <property type="match status" value="1"/>
</dbReference>
<reference evidence="4 5" key="1">
    <citation type="journal article" date="2016" name="Sci. Rep.">
        <title>Peltaster fructicola genome reveals evolution from an invasive phytopathogen to an ectophytic parasite.</title>
        <authorList>
            <person name="Xu C."/>
            <person name="Chen H."/>
            <person name="Gleason M.L."/>
            <person name="Xu J.R."/>
            <person name="Liu H."/>
            <person name="Zhang R."/>
            <person name="Sun G."/>
        </authorList>
    </citation>
    <scope>NUCLEOTIDE SEQUENCE [LARGE SCALE GENOMIC DNA]</scope>
    <source>
        <strain evidence="4 5">LNHT1506</strain>
    </source>
</reference>
<dbReference type="InterPro" id="IPR001138">
    <property type="entry name" value="Zn2Cys6_DnaBD"/>
</dbReference>
<evidence type="ECO:0000259" key="3">
    <source>
        <dbReference type="PROSITE" id="PS50048"/>
    </source>
</evidence>
<dbReference type="InterPro" id="IPR053157">
    <property type="entry name" value="Sterol_Uptake_Regulator"/>
</dbReference>
<name>A0A6H0XRW5_9PEZI</name>
<gene>
    <name evidence="4" type="ORF">AMS68_002885</name>
</gene>
<organism evidence="4 5">
    <name type="scientific">Peltaster fructicola</name>
    <dbReference type="NCBI Taxonomy" id="286661"/>
    <lineage>
        <taxon>Eukaryota</taxon>
        <taxon>Fungi</taxon>
        <taxon>Dikarya</taxon>
        <taxon>Ascomycota</taxon>
        <taxon>Pezizomycotina</taxon>
        <taxon>Dothideomycetes</taxon>
        <taxon>Dothideomycetes incertae sedis</taxon>
        <taxon>Peltaster</taxon>
    </lineage>
</organism>
<dbReference type="Pfam" id="PF00172">
    <property type="entry name" value="Zn_clus"/>
    <property type="match status" value="1"/>
</dbReference>
<dbReference type="PROSITE" id="PS00463">
    <property type="entry name" value="ZN2_CY6_FUNGAL_1"/>
    <property type="match status" value="1"/>
</dbReference>